<protein>
    <recommendedName>
        <fullName evidence="3">DDE Tnp4 domain-containing protein</fullName>
    </recommendedName>
</protein>
<sequence>MLMLTMDMIKTPNNFDDIPSHIRQNPNYLPYFKDCIGTVDSTHVRTSLLSEEQISYISKKNYPTQNIMSTCGFDMCFTFVWPG</sequence>
<dbReference type="InterPro" id="IPR045249">
    <property type="entry name" value="HARBI1-like"/>
</dbReference>
<accession>A0AAP0RQI6</accession>
<dbReference type="AlphaFoldDB" id="A0AAP0RQI6"/>
<organism evidence="1 2">
    <name type="scientific">Liquidambar formosana</name>
    <name type="common">Formosan gum</name>
    <dbReference type="NCBI Taxonomy" id="63359"/>
    <lineage>
        <taxon>Eukaryota</taxon>
        <taxon>Viridiplantae</taxon>
        <taxon>Streptophyta</taxon>
        <taxon>Embryophyta</taxon>
        <taxon>Tracheophyta</taxon>
        <taxon>Spermatophyta</taxon>
        <taxon>Magnoliopsida</taxon>
        <taxon>eudicotyledons</taxon>
        <taxon>Gunneridae</taxon>
        <taxon>Pentapetalae</taxon>
        <taxon>Saxifragales</taxon>
        <taxon>Altingiaceae</taxon>
        <taxon>Liquidambar</taxon>
    </lineage>
</organism>
<dbReference type="EMBL" id="JBBPBK010000007">
    <property type="protein sequence ID" value="KAK9282498.1"/>
    <property type="molecule type" value="Genomic_DNA"/>
</dbReference>
<comment type="caution">
    <text evidence="1">The sequence shown here is derived from an EMBL/GenBank/DDBJ whole genome shotgun (WGS) entry which is preliminary data.</text>
</comment>
<evidence type="ECO:0000313" key="2">
    <source>
        <dbReference type="Proteomes" id="UP001415857"/>
    </source>
</evidence>
<gene>
    <name evidence="1" type="ORF">L1049_005417</name>
</gene>
<reference evidence="1 2" key="1">
    <citation type="journal article" date="2024" name="Plant J.">
        <title>Genome sequences and population genomics reveal climatic adaptation and genomic divergence between two closely related sweetgum species.</title>
        <authorList>
            <person name="Xu W.Q."/>
            <person name="Ren C.Q."/>
            <person name="Zhang X.Y."/>
            <person name="Comes H.P."/>
            <person name="Liu X.H."/>
            <person name="Li Y.G."/>
            <person name="Kettle C.J."/>
            <person name="Jalonen R."/>
            <person name="Gaisberger H."/>
            <person name="Ma Y.Z."/>
            <person name="Qiu Y.X."/>
        </authorList>
    </citation>
    <scope>NUCLEOTIDE SEQUENCE [LARGE SCALE GENOMIC DNA]</scope>
    <source>
        <strain evidence="1">Hangzhou</strain>
    </source>
</reference>
<evidence type="ECO:0000313" key="1">
    <source>
        <dbReference type="EMBL" id="KAK9282498.1"/>
    </source>
</evidence>
<dbReference type="Proteomes" id="UP001415857">
    <property type="component" value="Unassembled WGS sequence"/>
</dbReference>
<name>A0AAP0RQI6_LIQFO</name>
<keyword evidence="2" id="KW-1185">Reference proteome</keyword>
<dbReference type="PANTHER" id="PTHR22930">
    <property type="match status" value="1"/>
</dbReference>
<proteinExistence type="predicted"/>
<dbReference type="PANTHER" id="PTHR22930:SF221">
    <property type="entry name" value="NUCLEASE HARBI1"/>
    <property type="match status" value="1"/>
</dbReference>
<evidence type="ECO:0008006" key="3">
    <source>
        <dbReference type="Google" id="ProtNLM"/>
    </source>
</evidence>